<dbReference type="NCBIfam" id="TIGR00427">
    <property type="entry name" value="NAAT family transporter"/>
    <property type="match status" value="1"/>
</dbReference>
<evidence type="ECO:0000256" key="3">
    <source>
        <dbReference type="ARBA" id="ARBA00022475"/>
    </source>
</evidence>
<organism evidence="8">
    <name type="scientific">marine sediment metagenome</name>
    <dbReference type="NCBI Taxonomy" id="412755"/>
    <lineage>
        <taxon>unclassified sequences</taxon>
        <taxon>metagenomes</taxon>
        <taxon>ecological metagenomes</taxon>
    </lineage>
</organism>
<reference evidence="8" key="1">
    <citation type="journal article" date="2015" name="Nature">
        <title>Complex archaea that bridge the gap between prokaryotes and eukaryotes.</title>
        <authorList>
            <person name="Spang A."/>
            <person name="Saw J.H."/>
            <person name="Jorgensen S.L."/>
            <person name="Zaremba-Niedzwiedzka K."/>
            <person name="Martijn J."/>
            <person name="Lind A.E."/>
            <person name="van Eijk R."/>
            <person name="Schleper C."/>
            <person name="Guy L."/>
            <person name="Ettema T.J."/>
        </authorList>
    </citation>
    <scope>NUCLEOTIDE SEQUENCE</scope>
</reference>
<gene>
    <name evidence="8" type="ORF">LCGC14_2165280</name>
</gene>
<evidence type="ECO:0000256" key="5">
    <source>
        <dbReference type="ARBA" id="ARBA00022989"/>
    </source>
</evidence>
<evidence type="ECO:0000313" key="8">
    <source>
        <dbReference type="EMBL" id="KKL64416.1"/>
    </source>
</evidence>
<keyword evidence="6 7" id="KW-0472">Membrane</keyword>
<feature type="transmembrane region" description="Helical" evidence="7">
    <location>
        <begin position="75"/>
        <end position="93"/>
    </location>
</feature>
<feature type="transmembrane region" description="Helical" evidence="7">
    <location>
        <begin position="12"/>
        <end position="32"/>
    </location>
</feature>
<keyword evidence="5 7" id="KW-1133">Transmembrane helix</keyword>
<proteinExistence type="inferred from homology"/>
<feature type="non-terminal residue" evidence="8">
    <location>
        <position position="186"/>
    </location>
</feature>
<keyword evidence="4 7" id="KW-0812">Transmembrane</keyword>
<feature type="transmembrane region" description="Helical" evidence="7">
    <location>
        <begin position="113"/>
        <end position="133"/>
    </location>
</feature>
<name>A0A0F9EDV6_9ZZZZ</name>
<keyword evidence="3" id="KW-1003">Cell membrane</keyword>
<comment type="similarity">
    <text evidence="2">Belongs to the UPF0056 (MarC) family.</text>
</comment>
<protein>
    <submittedName>
        <fullName evidence="8">Uncharacterized protein</fullName>
    </submittedName>
</protein>
<feature type="transmembrane region" description="Helical" evidence="7">
    <location>
        <begin position="139"/>
        <end position="160"/>
    </location>
</feature>
<dbReference type="AlphaFoldDB" id="A0A0F9EDV6"/>
<dbReference type="InterPro" id="IPR002771">
    <property type="entry name" value="Multi_antbiot-R_MarC"/>
</dbReference>
<feature type="transmembrane region" description="Helical" evidence="7">
    <location>
        <begin position="44"/>
        <end position="63"/>
    </location>
</feature>
<dbReference type="GO" id="GO:0005886">
    <property type="term" value="C:plasma membrane"/>
    <property type="evidence" value="ECO:0007669"/>
    <property type="project" value="UniProtKB-SubCell"/>
</dbReference>
<comment type="subcellular location">
    <subcellularLocation>
        <location evidence="1">Cell membrane</location>
        <topology evidence="1">Multi-pass membrane protein</topology>
    </subcellularLocation>
</comment>
<dbReference type="Pfam" id="PF01914">
    <property type="entry name" value="MarC"/>
    <property type="match status" value="1"/>
</dbReference>
<accession>A0A0F9EDV6</accession>
<comment type="caution">
    <text evidence="8">The sequence shown here is derived from an EMBL/GenBank/DDBJ whole genome shotgun (WGS) entry which is preliminary data.</text>
</comment>
<dbReference type="PANTHER" id="PTHR33508:SF10">
    <property type="entry name" value="UPF0056 INNER MEMBRANE PROTEIN YHGN"/>
    <property type="match status" value="1"/>
</dbReference>
<sequence length="186" mass="20726">MVHQIQSLLSLSLSLFIVLNAFGNIPLFLSLLKGIPRKRQKQIVFRELLIALIIIIIFNYIGVWLLKFLNITQEIVQIAGGVILFLLSLKMLFPKEKKEIEAELKKITEPFIVPLAIPLVAGPAVLAAVMVYSPQIPNVLMVGAIFIAWFLTLLILLLSAHLSSWMGGRGLIALERLMGFIMVLIA</sequence>
<evidence type="ECO:0000256" key="2">
    <source>
        <dbReference type="ARBA" id="ARBA00009784"/>
    </source>
</evidence>
<evidence type="ECO:0000256" key="6">
    <source>
        <dbReference type="ARBA" id="ARBA00023136"/>
    </source>
</evidence>
<evidence type="ECO:0000256" key="4">
    <source>
        <dbReference type="ARBA" id="ARBA00022692"/>
    </source>
</evidence>
<dbReference type="PANTHER" id="PTHR33508">
    <property type="entry name" value="UPF0056 MEMBRANE PROTEIN YHCE"/>
    <property type="match status" value="1"/>
</dbReference>
<dbReference type="EMBL" id="LAZR01027853">
    <property type="protein sequence ID" value="KKL64416.1"/>
    <property type="molecule type" value="Genomic_DNA"/>
</dbReference>
<evidence type="ECO:0000256" key="7">
    <source>
        <dbReference type="SAM" id="Phobius"/>
    </source>
</evidence>
<evidence type="ECO:0000256" key="1">
    <source>
        <dbReference type="ARBA" id="ARBA00004651"/>
    </source>
</evidence>